<dbReference type="EMBL" id="CP028108">
    <property type="protein sequence ID" value="AVQ26049.1"/>
    <property type="molecule type" value="Genomic_DNA"/>
</dbReference>
<evidence type="ECO:0000313" key="2">
    <source>
        <dbReference type="Proteomes" id="UP000241472"/>
    </source>
</evidence>
<dbReference type="RefSeq" id="WP_008793876.1">
    <property type="nucleotide sequence ID" value="NZ_CABKNO010000005.1"/>
</dbReference>
<protein>
    <submittedName>
        <fullName evidence="1">Uncharacterized protein</fullName>
    </submittedName>
</protein>
<accession>A0AAD0HVZ4</accession>
<dbReference type="AlphaFoldDB" id="A0AAD0HVZ4"/>
<name>A0AAD0HVZ4_9FUSO</name>
<sequence>MTRSEIAARELLKESKKATLLDVIKYKTVWLLKVIFGAYMKYVELYDFDGLIWEEDAEWEL</sequence>
<organism evidence="1 2">
    <name type="scientific">Fusobacterium periodonticum</name>
    <dbReference type="NCBI Taxonomy" id="860"/>
    <lineage>
        <taxon>Bacteria</taxon>
        <taxon>Fusobacteriati</taxon>
        <taxon>Fusobacteriota</taxon>
        <taxon>Fusobacteriia</taxon>
        <taxon>Fusobacteriales</taxon>
        <taxon>Fusobacteriaceae</taxon>
        <taxon>Fusobacterium</taxon>
    </lineage>
</organism>
<reference evidence="1 2" key="1">
    <citation type="submission" date="2018-03" db="EMBL/GenBank/DDBJ databases">
        <title>Complete Fusobacterium genomes using hybrid Minion sequencing.</title>
        <authorList>
            <person name="Slade D.J."/>
            <person name="Lahmers K."/>
        </authorList>
    </citation>
    <scope>NUCLEOTIDE SEQUENCE [LARGE SCALE GENOMIC DNA]</scope>
    <source>
        <strain evidence="1 2">2_1_31</strain>
    </source>
</reference>
<gene>
    <name evidence="1" type="ORF">C4N17_10590</name>
</gene>
<proteinExistence type="predicted"/>
<dbReference type="KEGG" id="fpei:C4N17_10590"/>
<dbReference type="Proteomes" id="UP000241472">
    <property type="component" value="Chromosome"/>
</dbReference>
<evidence type="ECO:0000313" key="1">
    <source>
        <dbReference type="EMBL" id="AVQ26049.1"/>
    </source>
</evidence>